<sequence>MKQHFNHVREWVFDLDNTLYAPTAGIFDQMDDLMTLWITRELKIGVAEAEALRGHYLAEYGTTLGGLIKHHGIDADDFLEKTHALDLTVLSPDPILREGIEALPGRKIVFTNGSRAHAERVVRARGLEGAFDVLYGIEDAGYISKPDGRAFKTVFDEARLDPDAAAMFEDTLVNLHIPHRLGMRTVLVGEDAHDAHDHVHHATDDITDFVSRLIATAQV</sequence>
<gene>
    <name evidence="1" type="ORF">I0K15_17395</name>
</gene>
<dbReference type="Gene3D" id="3.40.50.1000">
    <property type="entry name" value="HAD superfamily/HAD-like"/>
    <property type="match status" value="1"/>
</dbReference>
<dbReference type="PANTHER" id="PTHR12725">
    <property type="entry name" value="HALOACID DEHALOGENASE-LIKE HYDROLASE"/>
    <property type="match status" value="1"/>
</dbReference>
<dbReference type="SFLD" id="SFLDG01132">
    <property type="entry name" value="C1.5.3:_5'-Nucleotidase_Like"/>
    <property type="match status" value="1"/>
</dbReference>
<dbReference type="SFLD" id="SFLDS00003">
    <property type="entry name" value="Haloacid_Dehalogenase"/>
    <property type="match status" value="1"/>
</dbReference>
<dbReference type="InterPro" id="IPR006439">
    <property type="entry name" value="HAD-SF_hydro_IA"/>
</dbReference>
<name>A0A7S9LRR2_9RHOB</name>
<dbReference type="NCBIfam" id="TIGR01993">
    <property type="entry name" value="Pyr-5-nucltdase"/>
    <property type="match status" value="1"/>
</dbReference>
<protein>
    <submittedName>
        <fullName evidence="1">Pyrimidine 5'-nucleotidase</fullName>
    </submittedName>
</protein>
<dbReference type="Gene3D" id="1.10.150.450">
    <property type="match status" value="1"/>
</dbReference>
<organism evidence="1 2">
    <name type="scientific">Pontivivens ytuae</name>
    <dbReference type="NCBI Taxonomy" id="2789856"/>
    <lineage>
        <taxon>Bacteria</taxon>
        <taxon>Pseudomonadati</taxon>
        <taxon>Pseudomonadota</taxon>
        <taxon>Alphaproteobacteria</taxon>
        <taxon>Rhodobacterales</taxon>
        <taxon>Paracoccaceae</taxon>
        <taxon>Pontivivens</taxon>
    </lineage>
</organism>
<dbReference type="PANTHER" id="PTHR12725:SF117">
    <property type="entry name" value="HALOACID DEHALOGENASE-LIKE HYDROLASE"/>
    <property type="match status" value="1"/>
</dbReference>
<reference evidence="1 2" key="1">
    <citation type="submission" date="2020-11" db="EMBL/GenBank/DDBJ databases">
        <title>Description of Pontivivens ytuae sp. nov. isolated from deep sea sediment of Mariana Trench.</title>
        <authorList>
            <person name="Wang Z."/>
            <person name="Sun Q.-L."/>
            <person name="Xu X.-D."/>
            <person name="Tang Y.-Z."/>
            <person name="Zhang J."/>
        </authorList>
    </citation>
    <scope>NUCLEOTIDE SEQUENCE [LARGE SCALE GENOMIC DNA]</scope>
    <source>
        <strain evidence="1 2">MT2928</strain>
    </source>
</reference>
<dbReference type="KEGG" id="poz:I0K15_17395"/>
<dbReference type="InterPro" id="IPR010237">
    <property type="entry name" value="Pyr-5-nucltdase"/>
</dbReference>
<dbReference type="NCBIfam" id="TIGR01509">
    <property type="entry name" value="HAD-SF-IA-v3"/>
    <property type="match status" value="1"/>
</dbReference>
<keyword evidence="2" id="KW-1185">Reference proteome</keyword>
<evidence type="ECO:0000313" key="1">
    <source>
        <dbReference type="EMBL" id="QPH53535.1"/>
    </source>
</evidence>
<dbReference type="Proteomes" id="UP000594800">
    <property type="component" value="Chromosome"/>
</dbReference>
<dbReference type="SUPFAM" id="SSF56784">
    <property type="entry name" value="HAD-like"/>
    <property type="match status" value="1"/>
</dbReference>
<dbReference type="InterPro" id="IPR023214">
    <property type="entry name" value="HAD_sf"/>
</dbReference>
<dbReference type="EMBL" id="CP064942">
    <property type="protein sequence ID" value="QPH53535.1"/>
    <property type="molecule type" value="Genomic_DNA"/>
</dbReference>
<dbReference type="RefSeq" id="WP_196102744.1">
    <property type="nucleotide sequence ID" value="NZ_CP064942.1"/>
</dbReference>
<dbReference type="InterPro" id="IPR036412">
    <property type="entry name" value="HAD-like_sf"/>
</dbReference>
<dbReference type="AlphaFoldDB" id="A0A7S9LRR2"/>
<accession>A0A7S9LRR2</accession>
<evidence type="ECO:0000313" key="2">
    <source>
        <dbReference type="Proteomes" id="UP000594800"/>
    </source>
</evidence>
<proteinExistence type="predicted"/>
<dbReference type="Pfam" id="PF00702">
    <property type="entry name" value="Hydrolase"/>
    <property type="match status" value="1"/>
</dbReference>
<dbReference type="SFLD" id="SFLDG01129">
    <property type="entry name" value="C1.5:_HAD__Beta-PGM__Phosphata"/>
    <property type="match status" value="1"/>
</dbReference>